<dbReference type="GO" id="GO:0019262">
    <property type="term" value="P:N-acetylneuraminate catabolic process"/>
    <property type="evidence" value="ECO:0007669"/>
    <property type="project" value="UniProtKB-UniPathway"/>
</dbReference>
<dbReference type="GO" id="GO:0006046">
    <property type="term" value="P:N-acetylglucosamine catabolic process"/>
    <property type="evidence" value="ECO:0007669"/>
    <property type="project" value="TreeGrafter"/>
</dbReference>
<dbReference type="NCBIfam" id="TIGR00221">
    <property type="entry name" value="nagA"/>
    <property type="match status" value="1"/>
</dbReference>
<dbReference type="GO" id="GO:0106279">
    <property type="term" value="P:negative regulation of UDP-N-acetylglucosamine biosynthetic process"/>
    <property type="evidence" value="ECO:0007669"/>
    <property type="project" value="UniProtKB-ARBA"/>
</dbReference>
<dbReference type="InterPro" id="IPR032466">
    <property type="entry name" value="Metal_Hydrolase"/>
</dbReference>
<comment type="pathway">
    <text evidence="2">Amino-sugar metabolism; N-acetylneuraminate degradation.</text>
</comment>
<proteinExistence type="inferred from homology"/>
<accession>A0A8C2HRI9</accession>
<evidence type="ECO:0000256" key="9">
    <source>
        <dbReference type="ARBA" id="ARBA00030976"/>
    </source>
</evidence>
<evidence type="ECO:0000256" key="7">
    <source>
        <dbReference type="ARBA" id="ARBA00022801"/>
    </source>
</evidence>
<evidence type="ECO:0000256" key="5">
    <source>
        <dbReference type="ARBA" id="ARBA00018029"/>
    </source>
</evidence>
<dbReference type="GO" id="GO:0008448">
    <property type="term" value="F:N-acetylglucosamine-6-phosphate deacetylase activity"/>
    <property type="evidence" value="ECO:0007669"/>
    <property type="project" value="UniProtKB-EC"/>
</dbReference>
<dbReference type="Proteomes" id="UP000694701">
    <property type="component" value="Unplaced"/>
</dbReference>
<name>A0A8C2HRI9_CYPCA</name>
<dbReference type="CDD" id="cd00854">
    <property type="entry name" value="NagA"/>
    <property type="match status" value="1"/>
</dbReference>
<dbReference type="EC" id="3.5.1.25" evidence="4"/>
<evidence type="ECO:0000259" key="11">
    <source>
        <dbReference type="Pfam" id="PF01979"/>
    </source>
</evidence>
<evidence type="ECO:0000313" key="12">
    <source>
        <dbReference type="Ensembl" id="ENSCCRP00020064738.1"/>
    </source>
</evidence>
<dbReference type="AlphaFoldDB" id="A0A8C2HRI9"/>
<keyword evidence="7" id="KW-0378">Hydrolase</keyword>
<organism evidence="12 13">
    <name type="scientific">Cyprinus carpio</name>
    <name type="common">Common carp</name>
    <dbReference type="NCBI Taxonomy" id="7962"/>
    <lineage>
        <taxon>Eukaryota</taxon>
        <taxon>Metazoa</taxon>
        <taxon>Chordata</taxon>
        <taxon>Craniata</taxon>
        <taxon>Vertebrata</taxon>
        <taxon>Euteleostomi</taxon>
        <taxon>Actinopterygii</taxon>
        <taxon>Neopterygii</taxon>
        <taxon>Teleostei</taxon>
        <taxon>Ostariophysi</taxon>
        <taxon>Cypriniformes</taxon>
        <taxon>Cyprinidae</taxon>
        <taxon>Cyprininae</taxon>
        <taxon>Cyprinus</taxon>
    </lineage>
</organism>
<dbReference type="PANTHER" id="PTHR11113:SF14">
    <property type="entry name" value="N-ACETYLGLUCOSAMINE-6-PHOSPHATE DEACETYLASE"/>
    <property type="match status" value="1"/>
</dbReference>
<evidence type="ECO:0000256" key="3">
    <source>
        <dbReference type="ARBA" id="ARBA00010716"/>
    </source>
</evidence>
<evidence type="ECO:0000256" key="4">
    <source>
        <dbReference type="ARBA" id="ARBA00011899"/>
    </source>
</evidence>
<comment type="catalytic activity">
    <reaction evidence="10">
        <text>N-acetyl-D-glucosamine 6-phosphate + H2O = D-glucosamine 6-phosphate + acetate</text>
        <dbReference type="Rhea" id="RHEA:22936"/>
        <dbReference type="ChEBI" id="CHEBI:15377"/>
        <dbReference type="ChEBI" id="CHEBI:30089"/>
        <dbReference type="ChEBI" id="CHEBI:57513"/>
        <dbReference type="ChEBI" id="CHEBI:58725"/>
        <dbReference type="EC" id="3.5.1.25"/>
    </reaction>
</comment>
<dbReference type="SUPFAM" id="SSF51556">
    <property type="entry name" value="Metallo-dependent hydrolases"/>
    <property type="match status" value="1"/>
</dbReference>
<sequence length="505" mass="54997">MKVLSFSHVVCVGLRCPMTELNQDYLFQDYSIALNLLNCHTNVHNNHVLLSYGNIFCFCVRVCSRCPVNKTKTKMVHLERPDISGFSSQSVFKCRGGISGEMPSNKSVSDAPITQFVNCRILKDHRLQWEDLWVREGKILNPEKLFFDEEGFADHKVDCGNKIIAPGFIDVQINGGYGIDFSQASGDIRRGVAQVAKKILEHGVTSFCPTLVTSPPDIYHKVIPELRVQDGGPEGAGILGIHLEGPFISEQKRGAHPPKFLRTFKAGGVADLMETYGHLDNVALVTLAPELANSAAAIRELSGRGIVVSLGHSMADLSQAEEAVQNGAIFITHLFNAMLPFHHRDPGIVGLLTSDRIPPGRMVYYGMIADGIHTHPAALRIAHRAHPAGLVLVTDAVTAMGLPPGQHSLGQQQIDIQGLHAYVAGTTTLSGSIATMDMCVRHFREVSGCTVEAALEAASLHPAQLLGVSNRKGTLEFGTDADFIVLDDTLTVRETYIAGQQVWRK</sequence>
<dbReference type="InterPro" id="IPR006680">
    <property type="entry name" value="Amidohydro-rel"/>
</dbReference>
<dbReference type="Gene3D" id="2.30.40.10">
    <property type="entry name" value="Urease, subunit C, domain 1"/>
    <property type="match status" value="1"/>
</dbReference>
<dbReference type="InterPro" id="IPR003764">
    <property type="entry name" value="GlcNAc_6-P_deAcase"/>
</dbReference>
<evidence type="ECO:0000256" key="2">
    <source>
        <dbReference type="ARBA" id="ARBA00004878"/>
    </source>
</evidence>
<feature type="domain" description="Amidohydrolase-related" evidence="11">
    <location>
        <begin position="163"/>
        <end position="502"/>
    </location>
</feature>
<keyword evidence="8" id="KW-0119">Carbohydrate metabolism</keyword>
<dbReference type="FunFam" id="3.20.20.140:FF:000023">
    <property type="entry name" value="N-acetylglucosamine-6-phosphate deacetylase"/>
    <property type="match status" value="1"/>
</dbReference>
<evidence type="ECO:0000256" key="10">
    <source>
        <dbReference type="ARBA" id="ARBA00047647"/>
    </source>
</evidence>
<keyword evidence="6" id="KW-0479">Metal-binding</keyword>
<evidence type="ECO:0000313" key="13">
    <source>
        <dbReference type="Proteomes" id="UP000694701"/>
    </source>
</evidence>
<evidence type="ECO:0000256" key="6">
    <source>
        <dbReference type="ARBA" id="ARBA00022723"/>
    </source>
</evidence>
<dbReference type="UniPathway" id="UPA00629"/>
<dbReference type="Ensembl" id="ENSCCRT00020071267.1">
    <property type="protein sequence ID" value="ENSCCRP00020064738.1"/>
    <property type="gene ID" value="ENSCCRG00020030504.1"/>
</dbReference>
<evidence type="ECO:0000256" key="8">
    <source>
        <dbReference type="ARBA" id="ARBA00023277"/>
    </source>
</evidence>
<dbReference type="SUPFAM" id="SSF51338">
    <property type="entry name" value="Composite domain of metallo-dependent hydrolases"/>
    <property type="match status" value="1"/>
</dbReference>
<dbReference type="Pfam" id="PF01979">
    <property type="entry name" value="Amidohydro_1"/>
    <property type="match status" value="1"/>
</dbReference>
<comment type="cofactor">
    <cofactor evidence="1">
        <name>a divalent metal cation</name>
        <dbReference type="ChEBI" id="CHEBI:60240"/>
    </cofactor>
</comment>
<evidence type="ECO:0000256" key="1">
    <source>
        <dbReference type="ARBA" id="ARBA00001968"/>
    </source>
</evidence>
<comment type="similarity">
    <text evidence="3">Belongs to the metallo-dependent hydrolases superfamily. NagA family.</text>
</comment>
<protein>
    <recommendedName>
        <fullName evidence="5">N-acetylglucosamine-6-phosphate deacetylase</fullName>
        <ecNumber evidence="4">3.5.1.25</ecNumber>
    </recommendedName>
    <alternativeName>
        <fullName evidence="9">Amidohydrolase domain-containing protein 2</fullName>
    </alternativeName>
</protein>
<dbReference type="GO" id="GO:0046872">
    <property type="term" value="F:metal ion binding"/>
    <property type="evidence" value="ECO:0007669"/>
    <property type="project" value="UniProtKB-KW"/>
</dbReference>
<dbReference type="PANTHER" id="PTHR11113">
    <property type="entry name" value="N-ACETYLGLUCOSAMINE-6-PHOSPHATE DEACETYLASE"/>
    <property type="match status" value="1"/>
</dbReference>
<reference evidence="12" key="1">
    <citation type="submission" date="2025-08" db="UniProtKB">
        <authorList>
            <consortium name="Ensembl"/>
        </authorList>
    </citation>
    <scope>IDENTIFICATION</scope>
</reference>
<dbReference type="InterPro" id="IPR011059">
    <property type="entry name" value="Metal-dep_hydrolase_composite"/>
</dbReference>
<dbReference type="Gene3D" id="3.20.20.140">
    <property type="entry name" value="Metal-dependent hydrolases"/>
    <property type="match status" value="1"/>
</dbReference>